<dbReference type="Pfam" id="PF04402">
    <property type="entry name" value="SIMPL"/>
    <property type="match status" value="1"/>
</dbReference>
<organism evidence="1 2">
    <name type="scientific">Deinococcus roseus</name>
    <dbReference type="NCBI Taxonomy" id="392414"/>
    <lineage>
        <taxon>Bacteria</taxon>
        <taxon>Thermotogati</taxon>
        <taxon>Deinococcota</taxon>
        <taxon>Deinococci</taxon>
        <taxon>Deinococcales</taxon>
        <taxon>Deinococcaceae</taxon>
        <taxon>Deinococcus</taxon>
    </lineage>
</organism>
<dbReference type="InterPro" id="IPR052022">
    <property type="entry name" value="26kDa_periplasmic_antigen"/>
</dbReference>
<dbReference type="Gene3D" id="3.30.70.2970">
    <property type="entry name" value="Protein of unknown function (DUF541), domain 2"/>
    <property type="match status" value="1"/>
</dbReference>
<sequence length="245" mass="26797">MKQDSPQLLVGLLLLSIALVVCAYIGVSGFRDIKKADDIITVTGSTKKDITSNYVIWDFSISNQGTDLQALYSELSTSIKAVDAFLKTQNLPTEELVQDAVSTEPTTFYNKDANGQDISVAGYILHKHYQLRSSDVKKIVSINQAASSLISRGIPLVSSPLQYLYTDLPTLRMNLLEEATKDAKERAMAMVKSTGSQLGAMKSARMGVFQITPRFTTQVDDYGSYDTTSLEKDVTAVVTVSFAVQ</sequence>
<dbReference type="InterPro" id="IPR016907">
    <property type="entry name" value="UCP029033"/>
</dbReference>
<evidence type="ECO:0000313" key="2">
    <source>
        <dbReference type="Proteomes" id="UP000632222"/>
    </source>
</evidence>
<protein>
    <submittedName>
        <fullName evidence="1">SIMPL domain-containing protein</fullName>
    </submittedName>
</protein>
<accession>A0ABQ2D733</accession>
<evidence type="ECO:0000313" key="1">
    <source>
        <dbReference type="EMBL" id="GGJ45850.1"/>
    </source>
</evidence>
<dbReference type="InterPro" id="IPR007497">
    <property type="entry name" value="SIMPL/DUF541"/>
</dbReference>
<dbReference type="RefSeq" id="WP_189004797.1">
    <property type="nucleotide sequence ID" value="NZ_BMOD01000016.1"/>
</dbReference>
<dbReference type="EMBL" id="BMOD01000016">
    <property type="protein sequence ID" value="GGJ45850.1"/>
    <property type="molecule type" value="Genomic_DNA"/>
</dbReference>
<dbReference type="Gene3D" id="3.30.110.170">
    <property type="entry name" value="Protein of unknown function (DUF541), domain 1"/>
    <property type="match status" value="1"/>
</dbReference>
<dbReference type="PANTHER" id="PTHR34387">
    <property type="entry name" value="SLR1258 PROTEIN"/>
    <property type="match status" value="1"/>
</dbReference>
<dbReference type="Proteomes" id="UP000632222">
    <property type="component" value="Unassembled WGS sequence"/>
</dbReference>
<gene>
    <name evidence="1" type="ORF">GCM10008938_35110</name>
</gene>
<comment type="caution">
    <text evidence="1">The sequence shown here is derived from an EMBL/GenBank/DDBJ whole genome shotgun (WGS) entry which is preliminary data.</text>
</comment>
<dbReference type="PANTHER" id="PTHR34387:SF2">
    <property type="entry name" value="SLR1258 PROTEIN"/>
    <property type="match status" value="1"/>
</dbReference>
<name>A0ABQ2D733_9DEIO</name>
<reference evidence="2" key="1">
    <citation type="journal article" date="2019" name="Int. J. Syst. Evol. Microbiol.">
        <title>The Global Catalogue of Microorganisms (GCM) 10K type strain sequencing project: providing services to taxonomists for standard genome sequencing and annotation.</title>
        <authorList>
            <consortium name="The Broad Institute Genomics Platform"/>
            <consortium name="The Broad Institute Genome Sequencing Center for Infectious Disease"/>
            <person name="Wu L."/>
            <person name="Ma J."/>
        </authorList>
    </citation>
    <scope>NUCLEOTIDE SEQUENCE [LARGE SCALE GENOMIC DNA]</scope>
    <source>
        <strain evidence="2">JCM 14370</strain>
    </source>
</reference>
<proteinExistence type="predicted"/>
<dbReference type="PIRSF" id="PIRSF029033">
    <property type="entry name" value="UCP029033"/>
    <property type="match status" value="1"/>
</dbReference>
<keyword evidence="2" id="KW-1185">Reference proteome</keyword>